<proteinExistence type="predicted"/>
<dbReference type="Proteomes" id="UP001500542">
    <property type="component" value="Unassembled WGS sequence"/>
</dbReference>
<organism evidence="1 2">
    <name type="scientific">Kribbella koreensis</name>
    <dbReference type="NCBI Taxonomy" id="57909"/>
    <lineage>
        <taxon>Bacteria</taxon>
        <taxon>Bacillati</taxon>
        <taxon>Actinomycetota</taxon>
        <taxon>Actinomycetes</taxon>
        <taxon>Propionibacteriales</taxon>
        <taxon>Kribbellaceae</taxon>
        <taxon>Kribbella</taxon>
    </lineage>
</organism>
<gene>
    <name evidence="1" type="ORF">GCM10009554_82850</name>
</gene>
<evidence type="ECO:0008006" key="3">
    <source>
        <dbReference type="Google" id="ProtNLM"/>
    </source>
</evidence>
<protein>
    <recommendedName>
        <fullName evidence="3">FAD binding domain-containing protein</fullName>
    </recommendedName>
</protein>
<accession>A0ABP4C9V4</accession>
<sequence>MMLMSYEHHSAAESIDSFRAACADLPPIFAKASSGSATSEAQTYHQADSRRRDFTGLANFPARLIAVGDAVASFNPIYGQGLSSAALHASCLSEYLNSNPDLTTQATSYFTSLQVVVDAAWTISAGGDAARQDLLTGAEVPEPVHHQRWAMNQILQATLKDRSIAEAFVAVTRMQAHPNTLQDPALLERAVALNRPTP</sequence>
<evidence type="ECO:0000313" key="1">
    <source>
        <dbReference type="EMBL" id="GAA0963447.1"/>
    </source>
</evidence>
<evidence type="ECO:0000313" key="2">
    <source>
        <dbReference type="Proteomes" id="UP001500542"/>
    </source>
</evidence>
<comment type="caution">
    <text evidence="1">The sequence shown here is derived from an EMBL/GenBank/DDBJ whole genome shotgun (WGS) entry which is preliminary data.</text>
</comment>
<keyword evidence="2" id="KW-1185">Reference proteome</keyword>
<dbReference type="EMBL" id="BAAAHK010000027">
    <property type="protein sequence ID" value="GAA0963447.1"/>
    <property type="molecule type" value="Genomic_DNA"/>
</dbReference>
<name>A0ABP4C9V4_9ACTN</name>
<dbReference type="InterPro" id="IPR036188">
    <property type="entry name" value="FAD/NAD-bd_sf"/>
</dbReference>
<reference evidence="2" key="1">
    <citation type="journal article" date="2019" name="Int. J. Syst. Evol. Microbiol.">
        <title>The Global Catalogue of Microorganisms (GCM) 10K type strain sequencing project: providing services to taxonomists for standard genome sequencing and annotation.</title>
        <authorList>
            <consortium name="The Broad Institute Genomics Platform"/>
            <consortium name="The Broad Institute Genome Sequencing Center for Infectious Disease"/>
            <person name="Wu L."/>
            <person name="Ma J."/>
        </authorList>
    </citation>
    <scope>NUCLEOTIDE SEQUENCE [LARGE SCALE GENOMIC DNA]</scope>
    <source>
        <strain evidence="2">JCM 10977</strain>
    </source>
</reference>
<dbReference type="Gene3D" id="3.50.50.60">
    <property type="entry name" value="FAD/NAD(P)-binding domain"/>
    <property type="match status" value="1"/>
</dbReference>
<dbReference type="Gene3D" id="3.30.9.100">
    <property type="match status" value="1"/>
</dbReference>
<dbReference type="SUPFAM" id="SSF51905">
    <property type="entry name" value="FAD/NAD(P)-binding domain"/>
    <property type="match status" value="1"/>
</dbReference>